<keyword evidence="1" id="KW-0255">Endonuclease</keyword>
<proteinExistence type="predicted"/>
<dbReference type="SUPFAM" id="SSF48150">
    <property type="entry name" value="DNA-glycosylase"/>
    <property type="match status" value="1"/>
</dbReference>
<dbReference type="AlphaFoldDB" id="D9PM02"/>
<comment type="caution">
    <text evidence="1">The sequence shown here is derived from an EMBL/GenBank/DDBJ whole genome shotgun (WGS) entry which is preliminary data.</text>
</comment>
<dbReference type="EMBL" id="ADZX01000783">
    <property type="protein sequence ID" value="EFK95428.1"/>
    <property type="molecule type" value="Genomic_DNA"/>
</dbReference>
<keyword evidence="1" id="KW-0378">Hydrolase</keyword>
<keyword evidence="1" id="KW-0540">Nuclease</keyword>
<gene>
    <name evidence="1" type="ORF">LDC_2578</name>
</gene>
<reference evidence="1" key="2">
    <citation type="journal article" date="2011" name="Microb. Ecol.">
        <title>Taxonomic and Functional Metagenomic Profiling of the Microbial Community in the Anoxic Sediment of a Sub-saline Shallow Lake (Laguna de Carrizo, Central Spain).</title>
        <authorList>
            <person name="Ferrer M."/>
            <person name="Guazzaroni M.E."/>
            <person name="Richter M."/>
            <person name="Garcia-Salamanca A."/>
            <person name="Yarza P."/>
            <person name="Suarez-Suarez A."/>
            <person name="Solano J."/>
            <person name="Alcaide M."/>
            <person name="van Dillewijn P."/>
            <person name="Molina-Henares M.A."/>
            <person name="Lopez-Cortes N."/>
            <person name="Al-Ramahi Y."/>
            <person name="Guerrero C."/>
            <person name="Acosta A."/>
            <person name="de Eugenio L.I."/>
            <person name="Martinez V."/>
            <person name="Marques S."/>
            <person name="Rojo F."/>
            <person name="Santero E."/>
            <person name="Genilloud O."/>
            <person name="Perez-Perez J."/>
            <person name="Rossello-Mora R."/>
            <person name="Ramos J.L."/>
        </authorList>
    </citation>
    <scope>NUCLEOTIDE SEQUENCE</scope>
</reference>
<protein>
    <submittedName>
        <fullName evidence="1">Endonuclease III/Nth</fullName>
    </submittedName>
</protein>
<name>D9PM02_9ZZZZ</name>
<reference evidence="1" key="1">
    <citation type="submission" date="2010-07" db="EMBL/GenBank/DDBJ databases">
        <authorList>
            <consortium name="CONSOLIDER consortium CSD2007-00005"/>
            <person name="Guazzaroni M.-E."/>
            <person name="Richter M."/>
            <person name="Garcia-Salamanca A."/>
            <person name="Yarza P."/>
            <person name="Ferrer M."/>
        </authorList>
    </citation>
    <scope>NUCLEOTIDE SEQUENCE</scope>
</reference>
<accession>D9PM02</accession>
<organism evidence="1">
    <name type="scientific">sediment metagenome</name>
    <dbReference type="NCBI Taxonomy" id="749907"/>
    <lineage>
        <taxon>unclassified sequences</taxon>
        <taxon>metagenomes</taxon>
        <taxon>ecological metagenomes</taxon>
    </lineage>
</organism>
<dbReference type="Gene3D" id="1.10.340.30">
    <property type="entry name" value="Hypothetical protein, domain 2"/>
    <property type="match status" value="1"/>
</dbReference>
<dbReference type="GO" id="GO:0004519">
    <property type="term" value="F:endonuclease activity"/>
    <property type="evidence" value="ECO:0007669"/>
    <property type="project" value="UniProtKB-KW"/>
</dbReference>
<evidence type="ECO:0000313" key="1">
    <source>
        <dbReference type="EMBL" id="EFK95428.1"/>
    </source>
</evidence>
<dbReference type="GO" id="GO:0006281">
    <property type="term" value="P:DNA repair"/>
    <property type="evidence" value="ECO:0007669"/>
    <property type="project" value="InterPro"/>
</dbReference>
<dbReference type="InterPro" id="IPR011257">
    <property type="entry name" value="DNA_glycosylase"/>
</dbReference>
<sequence length="63" mass="7389">MNKKDIVYLAENLKIMFPNAKTELYYTNEFQLLIAILMSAQATDKQVNIVNKNFFEFLKTPLD</sequence>